<evidence type="ECO:0000256" key="3">
    <source>
        <dbReference type="ARBA" id="ARBA00038412"/>
    </source>
</evidence>
<dbReference type="PANTHER" id="PTHR41286">
    <property type="entry name" value="HNH NUCLEASE YAJD-RELATED"/>
    <property type="match status" value="1"/>
</dbReference>
<evidence type="ECO:0000313" key="7">
    <source>
        <dbReference type="Proteomes" id="UP000501802"/>
    </source>
</evidence>
<dbReference type="Gene3D" id="1.10.30.50">
    <property type="match status" value="1"/>
</dbReference>
<dbReference type="InterPro" id="IPR002711">
    <property type="entry name" value="HNH"/>
</dbReference>
<dbReference type="KEGG" id="spib:G8759_06165"/>
<sequence>MPTVKKIHRPWMGPTPKKNARWANEAQGGVPNQFYRNAPWRHLRQRWLDQHPLCVSCKQQNRLVEATVVDHITPIRLGGAPLDETNLMSLCKRCHARKSGKERHQTNP</sequence>
<dbReference type="CDD" id="cd00085">
    <property type="entry name" value="HNHc"/>
    <property type="match status" value="1"/>
</dbReference>
<dbReference type="Proteomes" id="UP000501802">
    <property type="component" value="Chromosome"/>
</dbReference>
<protein>
    <recommendedName>
        <fullName evidence="4">Putative HNH nuclease YajD</fullName>
    </recommendedName>
</protein>
<dbReference type="Pfam" id="PF01844">
    <property type="entry name" value="HNH"/>
    <property type="match status" value="1"/>
</dbReference>
<evidence type="ECO:0000259" key="5">
    <source>
        <dbReference type="SMART" id="SM00507"/>
    </source>
</evidence>
<evidence type="ECO:0000313" key="6">
    <source>
        <dbReference type="EMBL" id="QIP12242.1"/>
    </source>
</evidence>
<dbReference type="RefSeq" id="WP_167206186.1">
    <property type="nucleotide sequence ID" value="NZ_CP050063.1"/>
</dbReference>
<evidence type="ECO:0000256" key="4">
    <source>
        <dbReference type="ARBA" id="ARBA00040194"/>
    </source>
</evidence>
<gene>
    <name evidence="6" type="ORF">G8759_06165</name>
</gene>
<proteinExistence type="inferred from homology"/>
<dbReference type="InterPro" id="IPR003615">
    <property type="entry name" value="HNH_nuc"/>
</dbReference>
<dbReference type="GO" id="GO:0003676">
    <property type="term" value="F:nucleic acid binding"/>
    <property type="evidence" value="ECO:0007669"/>
    <property type="project" value="InterPro"/>
</dbReference>
<feature type="domain" description="HNH nuclease" evidence="5">
    <location>
        <begin position="42"/>
        <end position="96"/>
    </location>
</feature>
<name>A0A6G9AIE2_9BACT</name>
<keyword evidence="7" id="KW-1185">Reference proteome</keyword>
<dbReference type="GO" id="GO:0008270">
    <property type="term" value="F:zinc ion binding"/>
    <property type="evidence" value="ECO:0007669"/>
    <property type="project" value="InterPro"/>
</dbReference>
<reference evidence="6 7" key="1">
    <citation type="submission" date="2020-03" db="EMBL/GenBank/DDBJ databases">
        <authorList>
            <person name="Kim M.K."/>
        </authorList>
    </citation>
    <scope>NUCLEOTIDE SEQUENCE [LARGE SCALE GENOMIC DNA]</scope>
    <source>
        <strain evidence="6 7">BT328</strain>
    </source>
</reference>
<dbReference type="AlphaFoldDB" id="A0A6G9AIE2"/>
<dbReference type="PANTHER" id="PTHR41286:SF1">
    <property type="entry name" value="HNH NUCLEASE YAJD-RELATED"/>
    <property type="match status" value="1"/>
</dbReference>
<keyword evidence="2" id="KW-0378">Hydrolase</keyword>
<dbReference type="GO" id="GO:0005829">
    <property type="term" value="C:cytosol"/>
    <property type="evidence" value="ECO:0007669"/>
    <property type="project" value="TreeGrafter"/>
</dbReference>
<dbReference type="GO" id="GO:0004519">
    <property type="term" value="F:endonuclease activity"/>
    <property type="evidence" value="ECO:0007669"/>
    <property type="project" value="UniProtKB-KW"/>
</dbReference>
<accession>A0A6G9AIE2</accession>
<evidence type="ECO:0000256" key="2">
    <source>
        <dbReference type="ARBA" id="ARBA00022801"/>
    </source>
</evidence>
<dbReference type="SMART" id="SM00507">
    <property type="entry name" value="HNHc"/>
    <property type="match status" value="1"/>
</dbReference>
<dbReference type="GO" id="GO:0016787">
    <property type="term" value="F:hydrolase activity"/>
    <property type="evidence" value="ECO:0007669"/>
    <property type="project" value="UniProtKB-KW"/>
</dbReference>
<keyword evidence="1" id="KW-0540">Nuclease</keyword>
<comment type="similarity">
    <text evidence="3">Belongs to the HNH nuclease family.</text>
</comment>
<keyword evidence="6" id="KW-0255">Endonuclease</keyword>
<dbReference type="EMBL" id="CP050063">
    <property type="protein sequence ID" value="QIP12242.1"/>
    <property type="molecule type" value="Genomic_DNA"/>
</dbReference>
<organism evidence="6 7">
    <name type="scientific">Spirosoma aureum</name>
    <dbReference type="NCBI Taxonomy" id="2692134"/>
    <lineage>
        <taxon>Bacteria</taxon>
        <taxon>Pseudomonadati</taxon>
        <taxon>Bacteroidota</taxon>
        <taxon>Cytophagia</taxon>
        <taxon>Cytophagales</taxon>
        <taxon>Cytophagaceae</taxon>
        <taxon>Spirosoma</taxon>
    </lineage>
</organism>
<evidence type="ECO:0000256" key="1">
    <source>
        <dbReference type="ARBA" id="ARBA00022722"/>
    </source>
</evidence>